<dbReference type="Proteomes" id="UP001163603">
    <property type="component" value="Chromosome 14"/>
</dbReference>
<proteinExistence type="predicted"/>
<comment type="caution">
    <text evidence="1">The sequence shown here is derived from an EMBL/GenBank/DDBJ whole genome shotgun (WGS) entry which is preliminary data.</text>
</comment>
<sequence>MCARFFSRKNDELRKDAVDALCCLAHALGEDFTIFIPSIHKLLLKYRLRHKEFEEIEGRLRRREPLILGSTAAQRLSRRVPVEVISDPLNDVESDPYEDGTDVQKQLRGHQVNDGRLRTAGEASQRSTKEDWAEWMRHFSIELLKESPSPALRTCARLAQLQPFLGRELFAAGFVSCWSQLHESSQKQLVRSLEMAFSSPNIPPEILATLLNLAEFMEHDEKPLPIDIRLLGALAEKCRAFAKALHYKEMEFEGALSKKMDANPVAVVEALIHINNQLHQHEAAVGILTYAQQNLGVQLKESWYEKLQRWDDALKAYTVKASLASNPHLVLEATLGRMRCLAALARWEELNNLCKEYWTPAEPAARLEMAPMAANAAWNMGEWDQMSEYVSRLDDGDETKLRVLGNTAASGDGSSNGTFFRAVLLVRRGKYDEAREYVERARKCLATELAALVLESYERAYSNMVRVQQLSELEEVIDYCTLPGGNPVAEGRRAIIRNMWTERIQGAKRNVEVYALQSGKYSWLLELLYYHPLKTLTLGSSLLLFVGKMDELVRLDLLWSNSYSMNPETSPENVRYHGPPQVMLAYLKYQWALGDDLKRKEAFTRLQKLAMELSNAPHIQPVAATGLTSGTVTTVPFVARVYRRLGTWQWALSPGLDDESIPEIRAAFRNATQCAVKWGKAWHTWALFNTAVMSHYTIRGFPSFASQYVVAAVNGYFHSIACAAHAKGVDDSLQDILRLLTLWFNHGATADVQIALQKGFAHVNINTWLVVLPQIIARIHSNNHAVRELIQSLLVRIGQSHPQCPICDKKNLSKFNSMESRGNGFLGSWLSTLMSLEILFPLITWHLTLLKIQLLSQALMYPLLVACKSISTLRRAAAQEVVDKVRQHSGVLVDQAQLVSKELIRVAILWHEMWHEALEEASRLYFGEHNVEGMLKVLEPLHEMLEEGAVRENTTIKERSFIEAYRHELLEAYECCMKYKKTGKDAELTQAWDLYYHVFRRIDKQLQSLTTLDLQSVSPELLECRKLELAVPGTYHSPVVTIASFATQLVVITSKQRPRKLTIHGSDGEDYAFLLKGHEDLRQDERVMQLFGLVNTLLENSRKTAEKDLSIQRYDVIPLSPNSGLIGWVPNCDTLHHLIREYRDARKITLNQEHKYMLSFAPDYDHLPLIAKVEVFEYALHNTEGNDLARVLWLKSRTSEVWLERRTNYTRSLAVMSMVGYLLGLGDRHPSNLMLHRSSGKILHIDFGDCFEASMNREKFPEKVPFRLTRMLVKAMEVSGIEGNFRSTCENVMQVLRSNKDSVMAMMEAFVHDPLINWRLFNFNEVPQMSVFGNTHAPAVVNTEESAPNRELAHPQRGVRERELLQAVNQLGDANEVLNERAVVVMARMSHKLTGRDFSSCSPLHTSSMQHLVDPSTLISGDNHEVEHGLSVKLQVQKLICQAMSHENLCQNYVGWCPFW</sequence>
<name>A0ACC0X8J0_9ROSI</name>
<protein>
    <submittedName>
        <fullName evidence="1">Uncharacterized protein</fullName>
    </submittedName>
</protein>
<gene>
    <name evidence="1" type="ORF">Pint_33616</name>
</gene>
<dbReference type="EMBL" id="CM047749">
    <property type="protein sequence ID" value="KAJ0011375.1"/>
    <property type="molecule type" value="Genomic_DNA"/>
</dbReference>
<accession>A0ACC0X8J0</accession>
<organism evidence="1 2">
    <name type="scientific">Pistacia integerrima</name>
    <dbReference type="NCBI Taxonomy" id="434235"/>
    <lineage>
        <taxon>Eukaryota</taxon>
        <taxon>Viridiplantae</taxon>
        <taxon>Streptophyta</taxon>
        <taxon>Embryophyta</taxon>
        <taxon>Tracheophyta</taxon>
        <taxon>Spermatophyta</taxon>
        <taxon>Magnoliopsida</taxon>
        <taxon>eudicotyledons</taxon>
        <taxon>Gunneridae</taxon>
        <taxon>Pentapetalae</taxon>
        <taxon>rosids</taxon>
        <taxon>malvids</taxon>
        <taxon>Sapindales</taxon>
        <taxon>Anacardiaceae</taxon>
        <taxon>Pistacia</taxon>
    </lineage>
</organism>
<keyword evidence="2" id="KW-1185">Reference proteome</keyword>
<evidence type="ECO:0000313" key="2">
    <source>
        <dbReference type="Proteomes" id="UP001163603"/>
    </source>
</evidence>
<evidence type="ECO:0000313" key="1">
    <source>
        <dbReference type="EMBL" id="KAJ0011375.1"/>
    </source>
</evidence>
<reference evidence="2" key="1">
    <citation type="journal article" date="2023" name="G3 (Bethesda)">
        <title>Genome assembly and association tests identify interacting loci associated with vigor, precocity, and sex in interspecific pistachio rootstocks.</title>
        <authorList>
            <person name="Palmer W."/>
            <person name="Jacygrad E."/>
            <person name="Sagayaradj S."/>
            <person name="Cavanaugh K."/>
            <person name="Han R."/>
            <person name="Bertier L."/>
            <person name="Beede B."/>
            <person name="Kafkas S."/>
            <person name="Golino D."/>
            <person name="Preece J."/>
            <person name="Michelmore R."/>
        </authorList>
    </citation>
    <scope>NUCLEOTIDE SEQUENCE [LARGE SCALE GENOMIC DNA]</scope>
</reference>